<evidence type="ECO:0000313" key="1">
    <source>
        <dbReference type="EMBL" id="KAL0069038.1"/>
    </source>
</evidence>
<keyword evidence="2" id="KW-1185">Reference proteome</keyword>
<dbReference type="EMBL" id="JBBXMP010000015">
    <property type="protein sequence ID" value="KAL0069038.1"/>
    <property type="molecule type" value="Genomic_DNA"/>
</dbReference>
<protein>
    <recommendedName>
        <fullName evidence="3">F-box domain-containing protein</fullName>
    </recommendedName>
</protein>
<dbReference type="Proteomes" id="UP001437256">
    <property type="component" value="Unassembled WGS sequence"/>
</dbReference>
<evidence type="ECO:0008006" key="3">
    <source>
        <dbReference type="Google" id="ProtNLM"/>
    </source>
</evidence>
<organism evidence="1 2">
    <name type="scientific">Marasmius tenuissimus</name>
    <dbReference type="NCBI Taxonomy" id="585030"/>
    <lineage>
        <taxon>Eukaryota</taxon>
        <taxon>Fungi</taxon>
        <taxon>Dikarya</taxon>
        <taxon>Basidiomycota</taxon>
        <taxon>Agaricomycotina</taxon>
        <taxon>Agaricomycetes</taxon>
        <taxon>Agaricomycetidae</taxon>
        <taxon>Agaricales</taxon>
        <taxon>Marasmiineae</taxon>
        <taxon>Marasmiaceae</taxon>
        <taxon>Marasmius</taxon>
    </lineage>
</organism>
<sequence length="391" mass="44013">MSCLSDDLVSLAATCQAFRSISQSISTSHRIILYYPAAPKSSRILDSPPPDLPPLSKNSLDDMKTQLKKCLRGTSRRNKTLEVSVVFFQENCDEGTEKSLFQWLLNQPEHWSSLTVTAPRASWGWRTVFQFLEYTWGSPHWKELEHLKVSAGVGNEENTEHTTDISTLLSRIGCGPQLRVVDFGMNMDTRFDWSSVLIPSQLQSSSWRQLTRLILKHTSTSAVYLLLSSCPNLEAVYAGLTVSGCTVWFQPTNMLRHLELKELGIVKLHPGTDGHDLFTLFDAISCPKLTVLAITCMPALNVGFQDNALLESVEAFLTRSGSTLTGGCIHTTDCGIMESLWEDRLKQHGLSCHTNYDVENNGATCFENYWGVKVQDWWDWAHTRDSLTRSW</sequence>
<gene>
    <name evidence="1" type="ORF">AAF712_004033</name>
</gene>
<dbReference type="SUPFAM" id="SSF52047">
    <property type="entry name" value="RNI-like"/>
    <property type="match status" value="1"/>
</dbReference>
<accession>A0ABR3A617</accession>
<proteinExistence type="predicted"/>
<name>A0ABR3A617_9AGAR</name>
<evidence type="ECO:0000313" key="2">
    <source>
        <dbReference type="Proteomes" id="UP001437256"/>
    </source>
</evidence>
<reference evidence="1 2" key="1">
    <citation type="submission" date="2024-05" db="EMBL/GenBank/DDBJ databases">
        <title>A draft genome resource for the thread blight pathogen Marasmius tenuissimus strain MS-2.</title>
        <authorList>
            <person name="Yulfo-Soto G.E."/>
            <person name="Baruah I.K."/>
            <person name="Amoako-Attah I."/>
            <person name="Bukari Y."/>
            <person name="Meinhardt L.W."/>
            <person name="Bailey B.A."/>
            <person name="Cohen S.P."/>
        </authorList>
    </citation>
    <scope>NUCLEOTIDE SEQUENCE [LARGE SCALE GENOMIC DNA]</scope>
    <source>
        <strain evidence="1 2">MS-2</strain>
    </source>
</reference>
<comment type="caution">
    <text evidence="1">The sequence shown here is derived from an EMBL/GenBank/DDBJ whole genome shotgun (WGS) entry which is preliminary data.</text>
</comment>